<keyword evidence="5 8" id="KW-0812">Transmembrane</keyword>
<dbReference type="PANTHER" id="PTHR34979:SF1">
    <property type="entry name" value="INNER MEMBRANE PROTEIN YGAZ"/>
    <property type="match status" value="1"/>
</dbReference>
<feature type="transmembrane region" description="Helical" evidence="8">
    <location>
        <begin position="160"/>
        <end position="177"/>
    </location>
</feature>
<dbReference type="InterPro" id="IPR011606">
    <property type="entry name" value="Brnchd-chn_aa_trnsp_permease"/>
</dbReference>
<evidence type="ECO:0000313" key="9">
    <source>
        <dbReference type="EMBL" id="MCD1293646.1"/>
    </source>
</evidence>
<evidence type="ECO:0000256" key="4">
    <source>
        <dbReference type="ARBA" id="ARBA00022475"/>
    </source>
</evidence>
<feature type="transmembrane region" description="Helical" evidence="8">
    <location>
        <begin position="206"/>
        <end position="223"/>
    </location>
</feature>
<dbReference type="PANTHER" id="PTHR34979">
    <property type="entry name" value="INNER MEMBRANE PROTEIN YGAZ"/>
    <property type="match status" value="1"/>
</dbReference>
<evidence type="ECO:0000256" key="6">
    <source>
        <dbReference type="ARBA" id="ARBA00022989"/>
    </source>
</evidence>
<comment type="similarity">
    <text evidence="2">Belongs to the AzlC family.</text>
</comment>
<keyword evidence="6 8" id="KW-1133">Transmembrane helix</keyword>
<organism evidence="9 10">
    <name type="scientific">Methanooceanicella nereidis</name>
    <dbReference type="NCBI Taxonomy" id="2052831"/>
    <lineage>
        <taxon>Archaea</taxon>
        <taxon>Methanobacteriati</taxon>
        <taxon>Methanobacteriota</taxon>
        <taxon>Stenosarchaea group</taxon>
        <taxon>Methanomicrobia</taxon>
        <taxon>Methanocellales</taxon>
        <taxon>Methanocellaceae</taxon>
        <taxon>Methanooceanicella</taxon>
    </lineage>
</organism>
<sequence length="226" mass="23974">MARKRAFLSGAKAFSPIILGVIPFGLIYGISASEAGLDPIESIAMSLFFFAGASQMVAVQLISQNTPAIIVIATAVIVNLRFVIYSASLAPYFQGLSRSWRSLLSYLTTDEPYALSITHYTKNPEAQYKHWYFFGAGLTLWATWQICSIAGIFAGPIIPAGLQLDFAIPLVFIALLVTSIGDKMSLGAALAAGIIAVAAFGLPYNLGLVAGAIGGVVFGIIFGREE</sequence>
<keyword evidence="10" id="KW-1185">Reference proteome</keyword>
<name>A0AAP2RB40_9EURY</name>
<comment type="subcellular location">
    <subcellularLocation>
        <location evidence="1">Cell membrane</location>
        <topology evidence="1">Multi-pass membrane protein</topology>
    </subcellularLocation>
</comment>
<comment type="caution">
    <text evidence="9">The sequence shown here is derived from an EMBL/GenBank/DDBJ whole genome shotgun (WGS) entry which is preliminary data.</text>
</comment>
<proteinExistence type="inferred from homology"/>
<keyword evidence="4" id="KW-1003">Cell membrane</keyword>
<evidence type="ECO:0000256" key="2">
    <source>
        <dbReference type="ARBA" id="ARBA00010735"/>
    </source>
</evidence>
<dbReference type="Proteomes" id="UP001320159">
    <property type="component" value="Unassembled WGS sequence"/>
</dbReference>
<reference evidence="9 10" key="1">
    <citation type="submission" date="2017-11" db="EMBL/GenBank/DDBJ databases">
        <title>Isolation and Characterization of Family Methanocellaceae Species from Potential Methane Hydrate Area Offshore Southwestern Taiwan.</title>
        <authorList>
            <person name="Zhang W.-L."/>
            <person name="Chen W.-C."/>
            <person name="Lai M.-C."/>
            <person name="Chen S.-C."/>
        </authorList>
    </citation>
    <scope>NUCLEOTIDE SEQUENCE [LARGE SCALE GENOMIC DNA]</scope>
    <source>
        <strain evidence="9 10">CWC-04</strain>
    </source>
</reference>
<evidence type="ECO:0000256" key="8">
    <source>
        <dbReference type="SAM" id="Phobius"/>
    </source>
</evidence>
<evidence type="ECO:0000256" key="7">
    <source>
        <dbReference type="ARBA" id="ARBA00023136"/>
    </source>
</evidence>
<feature type="transmembrane region" description="Helical" evidence="8">
    <location>
        <begin position="43"/>
        <end position="62"/>
    </location>
</feature>
<evidence type="ECO:0000313" key="10">
    <source>
        <dbReference type="Proteomes" id="UP001320159"/>
    </source>
</evidence>
<keyword evidence="3" id="KW-0813">Transport</keyword>
<protein>
    <submittedName>
        <fullName evidence="9">Branched-chain amino acid ABC transporter permease</fullName>
    </submittedName>
</protein>
<dbReference type="GO" id="GO:0005886">
    <property type="term" value="C:plasma membrane"/>
    <property type="evidence" value="ECO:0007669"/>
    <property type="project" value="UniProtKB-SubCell"/>
</dbReference>
<evidence type="ECO:0000256" key="5">
    <source>
        <dbReference type="ARBA" id="ARBA00022692"/>
    </source>
</evidence>
<dbReference type="Pfam" id="PF03591">
    <property type="entry name" value="AzlC"/>
    <property type="match status" value="1"/>
</dbReference>
<accession>A0AAP2RB40</accession>
<feature type="transmembrane region" description="Helical" evidence="8">
    <location>
        <begin position="68"/>
        <end position="93"/>
    </location>
</feature>
<gene>
    <name evidence="9" type="ORF">CUJ83_01385</name>
</gene>
<feature type="transmembrane region" description="Helical" evidence="8">
    <location>
        <begin position="131"/>
        <end position="154"/>
    </location>
</feature>
<feature type="transmembrane region" description="Helical" evidence="8">
    <location>
        <begin position="13"/>
        <end position="31"/>
    </location>
</feature>
<dbReference type="EMBL" id="PGCK01000001">
    <property type="protein sequence ID" value="MCD1293646.1"/>
    <property type="molecule type" value="Genomic_DNA"/>
</dbReference>
<evidence type="ECO:0000256" key="3">
    <source>
        <dbReference type="ARBA" id="ARBA00022448"/>
    </source>
</evidence>
<dbReference type="RefSeq" id="WP_230739734.1">
    <property type="nucleotide sequence ID" value="NZ_PGCK01000001.1"/>
</dbReference>
<evidence type="ECO:0000256" key="1">
    <source>
        <dbReference type="ARBA" id="ARBA00004651"/>
    </source>
</evidence>
<keyword evidence="7 8" id="KW-0472">Membrane</keyword>
<dbReference type="GO" id="GO:1903785">
    <property type="term" value="P:L-valine transmembrane transport"/>
    <property type="evidence" value="ECO:0007669"/>
    <property type="project" value="TreeGrafter"/>
</dbReference>
<dbReference type="AlphaFoldDB" id="A0AAP2RB40"/>